<gene>
    <name evidence="1" type="ORF">WKV53_22825</name>
</gene>
<sequence length="51" mass="5788">MNPVSSASRSLSHLVRGGQTAGMWHTVVRPLGANFRTTKYERAWRDEIVME</sequence>
<proteinExistence type="predicted"/>
<evidence type="ECO:0008006" key="3">
    <source>
        <dbReference type="Google" id="ProtNLM"/>
    </source>
</evidence>
<keyword evidence="2" id="KW-1185">Reference proteome</keyword>
<protein>
    <recommendedName>
        <fullName evidence="3">DUF4113 domain-containing protein</fullName>
    </recommendedName>
</protein>
<accession>A0ABU9B018</accession>
<evidence type="ECO:0000313" key="2">
    <source>
        <dbReference type="Proteomes" id="UP001371305"/>
    </source>
</evidence>
<evidence type="ECO:0000313" key="1">
    <source>
        <dbReference type="EMBL" id="MEK7953367.1"/>
    </source>
</evidence>
<dbReference type="Proteomes" id="UP001371305">
    <property type="component" value="Unassembled WGS sequence"/>
</dbReference>
<reference evidence="1 2" key="1">
    <citation type="submission" date="2024-04" db="EMBL/GenBank/DDBJ databases">
        <title>Luteolibacter sp. isolated from soil.</title>
        <authorList>
            <person name="An J."/>
        </authorList>
    </citation>
    <scope>NUCLEOTIDE SEQUENCE [LARGE SCALE GENOMIC DNA]</scope>
    <source>
        <strain evidence="1 2">Y139</strain>
    </source>
</reference>
<organism evidence="1 2">
    <name type="scientific">Luteolibacter soli</name>
    <dbReference type="NCBI Taxonomy" id="3135280"/>
    <lineage>
        <taxon>Bacteria</taxon>
        <taxon>Pseudomonadati</taxon>
        <taxon>Verrucomicrobiota</taxon>
        <taxon>Verrucomicrobiia</taxon>
        <taxon>Verrucomicrobiales</taxon>
        <taxon>Verrucomicrobiaceae</taxon>
        <taxon>Luteolibacter</taxon>
    </lineage>
</organism>
<name>A0ABU9B018_9BACT</name>
<dbReference type="EMBL" id="JBBUKT010000011">
    <property type="protein sequence ID" value="MEK7953367.1"/>
    <property type="molecule type" value="Genomic_DNA"/>
</dbReference>
<comment type="caution">
    <text evidence="1">The sequence shown here is derived from an EMBL/GenBank/DDBJ whole genome shotgun (WGS) entry which is preliminary data.</text>
</comment>
<dbReference type="RefSeq" id="WP_341407131.1">
    <property type="nucleotide sequence ID" value="NZ_JBBUKT010000011.1"/>
</dbReference>